<dbReference type="AlphaFoldDB" id="A0A2A4YUW3"/>
<accession>A0A2A4YUW3</accession>
<protein>
    <recommendedName>
        <fullName evidence="2">Lipoprotein</fullName>
    </recommendedName>
</protein>
<dbReference type="PROSITE" id="PS51257">
    <property type="entry name" value="PROKAR_LIPOPROTEIN"/>
    <property type="match status" value="1"/>
</dbReference>
<comment type="caution">
    <text evidence="1">The sequence shown here is derived from an EMBL/GenBank/DDBJ whole genome shotgun (WGS) entry which is preliminary data.</text>
</comment>
<proteinExistence type="predicted"/>
<reference evidence="1" key="2">
    <citation type="journal article" date="2018" name="ISME J.">
        <title>A dynamic microbial community with high functional redundancy inhabits the cold, oxic subseafloor aquifer.</title>
        <authorList>
            <person name="Tully B.J."/>
            <person name="Wheat C.G."/>
            <person name="Glazer B.T."/>
            <person name="Huber J.A."/>
        </authorList>
    </citation>
    <scope>NUCLEOTIDE SEQUENCE</scope>
    <source>
        <strain evidence="1">NORP83</strain>
    </source>
</reference>
<evidence type="ECO:0008006" key="2">
    <source>
        <dbReference type="Google" id="ProtNLM"/>
    </source>
</evidence>
<sequence>MKNTIVILIASASLITLTGCQTLEEAKKVQSSNESQQCINDFKTKIGSKEYISCRALLSEERRDKDAANSKFWSDFYAKQQASNDRIFDNMSNNIINNRPKNTTCQTSKVFNTYNTNCTSY</sequence>
<name>A0A2A4YUW3_9PROT</name>
<dbReference type="EMBL" id="NVUS01000021">
    <property type="protein sequence ID" value="PCI98501.1"/>
    <property type="molecule type" value="Genomic_DNA"/>
</dbReference>
<evidence type="ECO:0000313" key="1">
    <source>
        <dbReference type="EMBL" id="PCI98501.1"/>
    </source>
</evidence>
<organism evidence="1">
    <name type="scientific">OCS116 cluster bacterium</name>
    <dbReference type="NCBI Taxonomy" id="2030921"/>
    <lineage>
        <taxon>Bacteria</taxon>
        <taxon>Pseudomonadati</taxon>
        <taxon>Pseudomonadota</taxon>
        <taxon>Alphaproteobacteria</taxon>
        <taxon>OCS116 cluster</taxon>
    </lineage>
</organism>
<reference key="1">
    <citation type="submission" date="2017-08" db="EMBL/GenBank/DDBJ databases">
        <title>A dynamic microbial community with high functional redundancy inhabits the cold, oxic subseafloor aquifer.</title>
        <authorList>
            <person name="Tully B.J."/>
            <person name="Wheat C.G."/>
            <person name="Glazer B.T."/>
            <person name="Huber J.A."/>
        </authorList>
    </citation>
    <scope>NUCLEOTIDE SEQUENCE [LARGE SCALE GENOMIC DNA]</scope>
</reference>
<gene>
    <name evidence="1" type="ORF">COB13_13740</name>
</gene>